<protein>
    <recommendedName>
        <fullName evidence="3">EF-hand domain-containing protein</fullName>
    </recommendedName>
</protein>
<reference evidence="4 6" key="2">
    <citation type="journal article" date="2013" name="Nature">
        <title>Insights into bilaterian evolution from three spiralian genomes.</title>
        <authorList>
            <person name="Simakov O."/>
            <person name="Marletaz F."/>
            <person name="Cho S.J."/>
            <person name="Edsinger-Gonzales E."/>
            <person name="Havlak P."/>
            <person name="Hellsten U."/>
            <person name="Kuo D.H."/>
            <person name="Larsson T."/>
            <person name="Lv J."/>
            <person name="Arendt D."/>
            <person name="Savage R."/>
            <person name="Osoegawa K."/>
            <person name="de Jong P."/>
            <person name="Grimwood J."/>
            <person name="Chapman J.A."/>
            <person name="Shapiro H."/>
            <person name="Aerts A."/>
            <person name="Otillar R.P."/>
            <person name="Terry A.Y."/>
            <person name="Boore J.L."/>
            <person name="Grigoriev I.V."/>
            <person name="Lindberg D.R."/>
            <person name="Seaver E.C."/>
            <person name="Weisblat D.A."/>
            <person name="Putnam N.H."/>
            <person name="Rokhsar D.S."/>
        </authorList>
    </citation>
    <scope>NUCLEOTIDE SEQUENCE</scope>
    <source>
        <strain evidence="4 6">I ESC-2004</strain>
    </source>
</reference>
<reference evidence="6" key="1">
    <citation type="submission" date="2012-12" db="EMBL/GenBank/DDBJ databases">
        <authorList>
            <person name="Hellsten U."/>
            <person name="Grimwood J."/>
            <person name="Chapman J.A."/>
            <person name="Shapiro H."/>
            <person name="Aerts A."/>
            <person name="Otillar R.P."/>
            <person name="Terry A.Y."/>
            <person name="Boore J.L."/>
            <person name="Simakov O."/>
            <person name="Marletaz F."/>
            <person name="Cho S.-J."/>
            <person name="Edsinger-Gonzales E."/>
            <person name="Havlak P."/>
            <person name="Kuo D.-H."/>
            <person name="Larsson T."/>
            <person name="Lv J."/>
            <person name="Arendt D."/>
            <person name="Savage R."/>
            <person name="Osoegawa K."/>
            <person name="de Jong P."/>
            <person name="Lindberg D.R."/>
            <person name="Seaver E.C."/>
            <person name="Weisblat D.A."/>
            <person name="Putnam N.H."/>
            <person name="Grigoriev I.V."/>
            <person name="Rokhsar D.S."/>
        </authorList>
    </citation>
    <scope>NUCLEOTIDE SEQUENCE</scope>
    <source>
        <strain evidence="6">I ESC-2004</strain>
    </source>
</reference>
<dbReference type="Gene3D" id="1.10.238.10">
    <property type="entry name" value="EF-hand"/>
    <property type="match status" value="2"/>
</dbReference>
<reference evidence="5" key="3">
    <citation type="submission" date="2015-06" db="UniProtKB">
        <authorList>
            <consortium name="EnsemblMetazoa"/>
        </authorList>
    </citation>
    <scope>IDENTIFICATION</scope>
</reference>
<dbReference type="STRING" id="283909.R7V4E6"/>
<dbReference type="PROSITE" id="PS50222">
    <property type="entry name" value="EF_HAND_2"/>
    <property type="match status" value="3"/>
</dbReference>
<dbReference type="PROSITE" id="PS00018">
    <property type="entry name" value="EF_HAND_1"/>
    <property type="match status" value="3"/>
</dbReference>
<dbReference type="GO" id="GO:0005509">
    <property type="term" value="F:calcium ion binding"/>
    <property type="evidence" value="ECO:0007669"/>
    <property type="project" value="InterPro"/>
</dbReference>
<dbReference type="InterPro" id="IPR011992">
    <property type="entry name" value="EF-hand-dom_pair"/>
</dbReference>
<proteinExistence type="predicted"/>
<dbReference type="PANTHER" id="PTHR23048:SF0">
    <property type="entry name" value="CALMODULIN LIKE 3"/>
    <property type="match status" value="1"/>
</dbReference>
<dbReference type="InterPro" id="IPR050230">
    <property type="entry name" value="CALM/Myosin/TropC-like"/>
</dbReference>
<evidence type="ECO:0000256" key="2">
    <source>
        <dbReference type="ARBA" id="ARBA00022837"/>
    </source>
</evidence>
<dbReference type="SUPFAM" id="SSF47473">
    <property type="entry name" value="EF-hand"/>
    <property type="match status" value="1"/>
</dbReference>
<dbReference type="InterPro" id="IPR018247">
    <property type="entry name" value="EF_Hand_1_Ca_BS"/>
</dbReference>
<dbReference type="EnsemblMetazoa" id="CapteT98410">
    <property type="protein sequence ID" value="CapteP98410"/>
    <property type="gene ID" value="CapteG98410"/>
</dbReference>
<accession>R7V4E6</accession>
<feature type="non-terminal residue" evidence="4">
    <location>
        <position position="1"/>
    </location>
</feature>
<dbReference type="CDD" id="cd00051">
    <property type="entry name" value="EFh"/>
    <property type="match status" value="1"/>
</dbReference>
<keyword evidence="2" id="KW-0106">Calcium</keyword>
<dbReference type="InterPro" id="IPR002048">
    <property type="entry name" value="EF_hand_dom"/>
</dbReference>
<dbReference type="HOGENOM" id="CLU_061288_2_0_1"/>
<dbReference type="EMBL" id="AMQN01000741">
    <property type="status" value="NOT_ANNOTATED_CDS"/>
    <property type="molecule type" value="Genomic_DNA"/>
</dbReference>
<dbReference type="PANTHER" id="PTHR23048">
    <property type="entry name" value="MYOSIN LIGHT CHAIN 1, 3"/>
    <property type="match status" value="1"/>
</dbReference>
<evidence type="ECO:0000259" key="3">
    <source>
        <dbReference type="PROSITE" id="PS50222"/>
    </source>
</evidence>
<dbReference type="Proteomes" id="UP000014760">
    <property type="component" value="Unassembled WGS sequence"/>
</dbReference>
<dbReference type="OMA" id="FDHNNDA"/>
<dbReference type="Pfam" id="PF13499">
    <property type="entry name" value="EF-hand_7"/>
    <property type="match status" value="2"/>
</dbReference>
<dbReference type="EMBL" id="KB295062">
    <property type="protein sequence ID" value="ELU13698.1"/>
    <property type="molecule type" value="Genomic_DNA"/>
</dbReference>
<gene>
    <name evidence="4" type="ORF">CAPTEDRAFT_98410</name>
</gene>
<feature type="domain" description="EF-hand" evidence="3">
    <location>
        <begin position="35"/>
        <end position="70"/>
    </location>
</feature>
<keyword evidence="6" id="KW-1185">Reference proteome</keyword>
<evidence type="ECO:0000313" key="5">
    <source>
        <dbReference type="EnsemblMetazoa" id="CapteP98410"/>
    </source>
</evidence>
<dbReference type="FunFam" id="1.10.238.10:FF:000001">
    <property type="entry name" value="Calmodulin 1"/>
    <property type="match status" value="1"/>
</dbReference>
<evidence type="ECO:0000256" key="1">
    <source>
        <dbReference type="ARBA" id="ARBA00022737"/>
    </source>
</evidence>
<feature type="domain" description="EF-hand" evidence="3">
    <location>
        <begin position="72"/>
        <end position="107"/>
    </location>
</feature>
<organism evidence="4">
    <name type="scientific">Capitella teleta</name>
    <name type="common">Polychaete worm</name>
    <dbReference type="NCBI Taxonomy" id="283909"/>
    <lineage>
        <taxon>Eukaryota</taxon>
        <taxon>Metazoa</taxon>
        <taxon>Spiralia</taxon>
        <taxon>Lophotrochozoa</taxon>
        <taxon>Annelida</taxon>
        <taxon>Polychaeta</taxon>
        <taxon>Sedentaria</taxon>
        <taxon>Scolecida</taxon>
        <taxon>Capitellidae</taxon>
        <taxon>Capitella</taxon>
    </lineage>
</organism>
<sequence length="133" mass="15072">ILGFEESFRLFDKDNDGHISKQELGQLMHSLGRHPSIQELEETIAEVDADDDGTIDFEEFEDMMEVKMETSDLDDEMTQAFQVFDKDSSGFVSADEMYSIMNSLGENLSKERIKEMIAGSDTDLDGRIDFIGN</sequence>
<dbReference type="GO" id="GO:0016460">
    <property type="term" value="C:myosin II complex"/>
    <property type="evidence" value="ECO:0007669"/>
    <property type="project" value="TreeGrafter"/>
</dbReference>
<dbReference type="SMART" id="SM00054">
    <property type="entry name" value="EFh"/>
    <property type="match status" value="3"/>
</dbReference>
<keyword evidence="1" id="KW-0677">Repeat</keyword>
<evidence type="ECO:0000313" key="4">
    <source>
        <dbReference type="EMBL" id="ELU13698.1"/>
    </source>
</evidence>
<dbReference type="AlphaFoldDB" id="R7V4E6"/>
<name>R7V4E6_CAPTE</name>
<feature type="domain" description="EF-hand" evidence="3">
    <location>
        <begin position="1"/>
        <end position="34"/>
    </location>
</feature>
<evidence type="ECO:0000313" key="6">
    <source>
        <dbReference type="Proteomes" id="UP000014760"/>
    </source>
</evidence>